<keyword evidence="5" id="KW-0378">Hydrolase</keyword>
<dbReference type="SUPFAM" id="SSF51445">
    <property type="entry name" value="(Trans)glycosidases"/>
    <property type="match status" value="1"/>
</dbReference>
<dbReference type="NCBIfam" id="NF011678">
    <property type="entry name" value="PRK15098.1"/>
    <property type="match status" value="1"/>
</dbReference>
<evidence type="ECO:0000256" key="3">
    <source>
        <dbReference type="ARBA" id="ARBA00012744"/>
    </source>
</evidence>
<evidence type="ECO:0000256" key="4">
    <source>
        <dbReference type="ARBA" id="ARBA00022729"/>
    </source>
</evidence>
<dbReference type="InterPro" id="IPR026891">
    <property type="entry name" value="Fn3-like"/>
</dbReference>
<dbReference type="FunFam" id="3.20.20.300:FF:000005">
    <property type="entry name" value="Periplasmic beta-glucosidase"/>
    <property type="match status" value="1"/>
</dbReference>
<dbReference type="Proteomes" id="UP000245535">
    <property type="component" value="Unassembled WGS sequence"/>
</dbReference>
<dbReference type="PANTHER" id="PTHR30620">
    <property type="entry name" value="PERIPLASMIC BETA-GLUCOSIDASE-RELATED"/>
    <property type="match status" value="1"/>
</dbReference>
<dbReference type="GO" id="GO:0009251">
    <property type="term" value="P:glucan catabolic process"/>
    <property type="evidence" value="ECO:0007669"/>
    <property type="project" value="TreeGrafter"/>
</dbReference>
<dbReference type="OrthoDB" id="9805821at2"/>
<comment type="caution">
    <text evidence="8">The sequence shown here is derived from an EMBL/GenBank/DDBJ whole genome shotgun (WGS) entry which is preliminary data.</text>
</comment>
<keyword evidence="9" id="KW-1185">Reference proteome</keyword>
<dbReference type="FunFam" id="2.60.40.10:FF:000495">
    <property type="entry name" value="Periplasmic beta-glucosidase"/>
    <property type="match status" value="1"/>
</dbReference>
<dbReference type="InterPro" id="IPR036962">
    <property type="entry name" value="Glyco_hydro_3_N_sf"/>
</dbReference>
<dbReference type="InterPro" id="IPR051915">
    <property type="entry name" value="Cellulose_Degrad_GH3"/>
</dbReference>
<reference evidence="8 9" key="1">
    <citation type="submission" date="2018-03" db="EMBL/GenBank/DDBJ databases">
        <title>Genomic Encyclopedia of Archaeal and Bacterial Type Strains, Phase II (KMG-II): from individual species to whole genera.</title>
        <authorList>
            <person name="Goeker M."/>
        </authorList>
    </citation>
    <scope>NUCLEOTIDE SEQUENCE [LARGE SCALE GENOMIC DNA]</scope>
    <source>
        <strain evidence="8 9">DSM 28229</strain>
    </source>
</reference>
<dbReference type="SMART" id="SM01217">
    <property type="entry name" value="Fn3_like"/>
    <property type="match status" value="1"/>
</dbReference>
<evidence type="ECO:0000256" key="6">
    <source>
        <dbReference type="ARBA" id="ARBA00023295"/>
    </source>
</evidence>
<name>A0A315YY42_SEDFL</name>
<dbReference type="PANTHER" id="PTHR30620:SF16">
    <property type="entry name" value="LYSOSOMAL BETA GLUCOSIDASE"/>
    <property type="match status" value="1"/>
</dbReference>
<dbReference type="Gene3D" id="3.20.20.300">
    <property type="entry name" value="Glycoside hydrolase, family 3, N-terminal domain"/>
    <property type="match status" value="1"/>
</dbReference>
<keyword evidence="6" id="KW-0326">Glycosidase</keyword>
<evidence type="ECO:0000313" key="8">
    <source>
        <dbReference type="EMBL" id="PWJ34977.1"/>
    </source>
</evidence>
<dbReference type="InterPro" id="IPR001764">
    <property type="entry name" value="Glyco_hydro_3_N"/>
</dbReference>
<dbReference type="Pfam" id="PF14310">
    <property type="entry name" value="Fn3-like"/>
    <property type="match status" value="1"/>
</dbReference>
<keyword evidence="4" id="KW-0732">Signal</keyword>
<evidence type="ECO:0000256" key="2">
    <source>
        <dbReference type="ARBA" id="ARBA00005336"/>
    </source>
</evidence>
<sequence>MKTFKLFTLIFALSIWSCNPESNLKGTDSDRITLKVDSLLNIMTLDEKVGQLSQYSTLWQMTGPVPTGGTEQALYQKIKDGRVGSMLNVVGVKEIRKAQELAVEHSRLGIPMIFGLDVIHGYQTIFPIPLAESASWEPDLARLSASIAAKEASAAGLNWTFAPMVDISRDARWGRVMEGAGEDTYLGCQFGQARVRGFQGDDLKSVHTVAACAKHFAGYGFAESGKDYNTVELTQHTLHNVILPPFKACLDAGVATFMNAFNTIDGVPCTANLELQRTILKGSWGFEGFVVSDWNSIGEMNEHGVVANDKEAAFKAIVAGSDMDMEGNCYSENLSELVESGEVNIELINDAVRRVLKLKFELGLFEDPYRYCDEEREKKWVNSPSFKKSAREIAKRSIVLLKNENKVLPLQKKGQKIAVIGALATDKDSPIGNWRAEAKKHSAVSLWEGFTNKIGTENLSLAEGPTYVQKEIEFVDFLNYNNSDRRGMTEAINTARQADVVVLAMGENCYQSGEARSQTEINFKGLQLELLNEILKVNKNVVVVLMNGRPLDLSPIVDRVPTILETWHLGSESGNAIADVVFGDYNPAGKLPMSFPRSVGQLPLYYNHQWTGRPHDNETVFSSRYTDNEKTALFPFGYGLSYSSFKYSDLSLSSSTLHRGGTLDLSLSLENTGDYDGEEVVQLYIRDVVASAARPVKELKAFKKILLKKGEKKDVVFQLTEKDLEFYTANRKWEAEIGEFEVWIGTNSQEGLKASFRLIEEDENLVI</sequence>
<proteinExistence type="inferred from homology"/>
<dbReference type="InterPro" id="IPR036881">
    <property type="entry name" value="Glyco_hydro_3_C_sf"/>
</dbReference>
<dbReference type="InterPro" id="IPR002772">
    <property type="entry name" value="Glyco_hydro_3_C"/>
</dbReference>
<dbReference type="SUPFAM" id="SSF52279">
    <property type="entry name" value="Beta-D-glucan exohydrolase, C-terminal domain"/>
    <property type="match status" value="1"/>
</dbReference>
<dbReference type="InterPro" id="IPR013783">
    <property type="entry name" value="Ig-like_fold"/>
</dbReference>
<dbReference type="PRINTS" id="PR00133">
    <property type="entry name" value="GLHYDRLASE3"/>
</dbReference>
<dbReference type="InterPro" id="IPR017853">
    <property type="entry name" value="GH"/>
</dbReference>
<evidence type="ECO:0000259" key="7">
    <source>
        <dbReference type="SMART" id="SM01217"/>
    </source>
</evidence>
<comment type="similarity">
    <text evidence="2">Belongs to the glycosyl hydrolase 3 family.</text>
</comment>
<comment type="catalytic activity">
    <reaction evidence="1">
        <text>Hydrolysis of terminal, non-reducing beta-D-glucosyl residues with release of beta-D-glucose.</text>
        <dbReference type="EC" id="3.2.1.21"/>
    </reaction>
</comment>
<evidence type="ECO:0000256" key="5">
    <source>
        <dbReference type="ARBA" id="ARBA00022801"/>
    </source>
</evidence>
<dbReference type="Pfam" id="PF00933">
    <property type="entry name" value="Glyco_hydro_3"/>
    <property type="match status" value="1"/>
</dbReference>
<protein>
    <recommendedName>
        <fullName evidence="3">beta-glucosidase</fullName>
        <ecNumber evidence="3">3.2.1.21</ecNumber>
    </recommendedName>
</protein>
<dbReference type="Gene3D" id="3.40.50.1700">
    <property type="entry name" value="Glycoside hydrolase family 3 C-terminal domain"/>
    <property type="match status" value="1"/>
</dbReference>
<organism evidence="8 9">
    <name type="scientific">Sediminitomix flava</name>
    <dbReference type="NCBI Taxonomy" id="379075"/>
    <lineage>
        <taxon>Bacteria</taxon>
        <taxon>Pseudomonadati</taxon>
        <taxon>Bacteroidota</taxon>
        <taxon>Cytophagia</taxon>
        <taxon>Cytophagales</taxon>
        <taxon>Flammeovirgaceae</taxon>
        <taxon>Sediminitomix</taxon>
    </lineage>
</organism>
<dbReference type="GO" id="GO:0008422">
    <property type="term" value="F:beta-glucosidase activity"/>
    <property type="evidence" value="ECO:0007669"/>
    <property type="project" value="UniProtKB-EC"/>
</dbReference>
<accession>A0A315YY42</accession>
<dbReference type="AlphaFoldDB" id="A0A315YY42"/>
<dbReference type="EC" id="3.2.1.21" evidence="3"/>
<dbReference type="Pfam" id="PF01915">
    <property type="entry name" value="Glyco_hydro_3_C"/>
    <property type="match status" value="1"/>
</dbReference>
<evidence type="ECO:0000256" key="1">
    <source>
        <dbReference type="ARBA" id="ARBA00000448"/>
    </source>
</evidence>
<dbReference type="Gene3D" id="2.60.40.10">
    <property type="entry name" value="Immunoglobulins"/>
    <property type="match status" value="1"/>
</dbReference>
<evidence type="ECO:0000313" key="9">
    <source>
        <dbReference type="Proteomes" id="UP000245535"/>
    </source>
</evidence>
<feature type="domain" description="Fibronectin type III-like" evidence="7">
    <location>
        <begin position="679"/>
        <end position="748"/>
    </location>
</feature>
<gene>
    <name evidence="8" type="ORF">BC781_11018</name>
</gene>
<dbReference type="EMBL" id="QGDO01000010">
    <property type="protein sequence ID" value="PWJ34977.1"/>
    <property type="molecule type" value="Genomic_DNA"/>
</dbReference>